<dbReference type="Proteomes" id="UP000623687">
    <property type="component" value="Unassembled WGS sequence"/>
</dbReference>
<dbReference type="PANTHER" id="PTHR15002:SF0">
    <property type="entry name" value="RIBOSOMAL BIOGENESIS PROTEIN LAS1L"/>
    <property type="match status" value="1"/>
</dbReference>
<dbReference type="InterPro" id="IPR007174">
    <property type="entry name" value="Las1"/>
</dbReference>
<gene>
    <name evidence="1" type="primary">LAS1</name>
    <name evidence="1" type="ORF">PC9H_004033</name>
</gene>
<dbReference type="GO" id="GO:0030687">
    <property type="term" value="C:preribosome, large subunit precursor"/>
    <property type="evidence" value="ECO:0007669"/>
    <property type="project" value="TreeGrafter"/>
</dbReference>
<dbReference type="GO" id="GO:0090730">
    <property type="term" value="C:Las1 complex"/>
    <property type="evidence" value="ECO:0007669"/>
    <property type="project" value="InterPro"/>
</dbReference>
<evidence type="ECO:0000313" key="1">
    <source>
        <dbReference type="EMBL" id="KAF7437197.1"/>
    </source>
</evidence>
<dbReference type="GO" id="GO:0000470">
    <property type="term" value="P:maturation of LSU-rRNA"/>
    <property type="evidence" value="ECO:0007669"/>
    <property type="project" value="TreeGrafter"/>
</dbReference>
<name>A0A8H7DVU9_PLEOS</name>
<proteinExistence type="predicted"/>
<sequence length="473" mass="52280">MRLPRRVPWGSLDDLNQVCIWIYYDDSEESKILAIQTLSAWKATTALPHALDSTLALLAVTQQDNSQTNSSSYLSLRQSYAAALIRLVNGLVDPLQLGVYARSIAAIAAQLGLPAWLVELRHAATHEDLPSLELLRQASRESLTWLLNNYFLPILNHSTSAEPQPKTLPPLLPLLKRYKTLVKATLRDASLRTRYKANLSTVLKEIEGWIADAKVAANIAIGGIDWSETAEDEDPREKWALDRLSDVLLLKSVLVPLSKKKRVFPEDTFYPPVSSISLWTPLLAHLFQYHADLPRVLCERTASFLVSGDTRSSTSHSLCLARWAAWIVDNNNGTSDGRQDSGLRRDIIAILLQAIMPGAGTDRATKPIFALLQTLCEGDQDLVDTYSALSERARLPPNEWRPDDLEVMAHRLDTLTSVDDTYDGSASSLRAGAQTAAPVKEGTTSANAAAGWRILDERSKWKPTPIGVYCPPS</sequence>
<dbReference type="GO" id="GO:0004519">
    <property type="term" value="F:endonuclease activity"/>
    <property type="evidence" value="ECO:0007669"/>
    <property type="project" value="InterPro"/>
</dbReference>
<organism evidence="1 2">
    <name type="scientific">Pleurotus ostreatus</name>
    <name type="common">Oyster mushroom</name>
    <name type="synonym">White-rot fungus</name>
    <dbReference type="NCBI Taxonomy" id="5322"/>
    <lineage>
        <taxon>Eukaryota</taxon>
        <taxon>Fungi</taxon>
        <taxon>Dikarya</taxon>
        <taxon>Basidiomycota</taxon>
        <taxon>Agaricomycotina</taxon>
        <taxon>Agaricomycetes</taxon>
        <taxon>Agaricomycetidae</taxon>
        <taxon>Agaricales</taxon>
        <taxon>Pleurotineae</taxon>
        <taxon>Pleurotaceae</taxon>
        <taxon>Pleurotus</taxon>
    </lineage>
</organism>
<protein>
    <submittedName>
        <fullName evidence="1">rRNA-processing protein las1</fullName>
    </submittedName>
</protein>
<dbReference type="PANTHER" id="PTHR15002">
    <property type="entry name" value="RIBOSOMAL BIOGENESIS PROTEIN LAS1L"/>
    <property type="match status" value="1"/>
</dbReference>
<dbReference type="OrthoDB" id="10263222at2759"/>
<evidence type="ECO:0000313" key="2">
    <source>
        <dbReference type="Proteomes" id="UP000623687"/>
    </source>
</evidence>
<dbReference type="Pfam" id="PF04031">
    <property type="entry name" value="Las1"/>
    <property type="match status" value="1"/>
</dbReference>
<dbReference type="RefSeq" id="XP_036635096.1">
    <property type="nucleotide sequence ID" value="XM_036773623.1"/>
</dbReference>
<dbReference type="EMBL" id="JACETU010000002">
    <property type="protein sequence ID" value="KAF7437197.1"/>
    <property type="molecule type" value="Genomic_DNA"/>
</dbReference>
<accession>A0A8H7DVU9</accession>
<dbReference type="GeneID" id="59373851"/>
<dbReference type="GO" id="GO:0000460">
    <property type="term" value="P:maturation of 5.8S rRNA"/>
    <property type="evidence" value="ECO:0007669"/>
    <property type="project" value="TreeGrafter"/>
</dbReference>
<dbReference type="VEuPathDB" id="FungiDB:PC9H_004033"/>
<comment type="caution">
    <text evidence="1">The sequence shown here is derived from an EMBL/GenBank/DDBJ whole genome shotgun (WGS) entry which is preliminary data.</text>
</comment>
<dbReference type="AlphaFoldDB" id="A0A8H7DVU9"/>
<keyword evidence="2" id="KW-1185">Reference proteome</keyword>
<reference evidence="1" key="1">
    <citation type="submission" date="2019-07" db="EMBL/GenBank/DDBJ databases">
        <authorList>
            <person name="Palmer J.M."/>
        </authorList>
    </citation>
    <scope>NUCLEOTIDE SEQUENCE</scope>
    <source>
        <strain evidence="1">PC9</strain>
    </source>
</reference>